<evidence type="ECO:0000313" key="1">
    <source>
        <dbReference type="EMBL" id="KAD3067272.1"/>
    </source>
</evidence>
<protein>
    <submittedName>
        <fullName evidence="1">Uncharacterized protein</fullName>
    </submittedName>
</protein>
<dbReference type="AlphaFoldDB" id="A0A5N6M0K1"/>
<keyword evidence="2" id="KW-1185">Reference proteome</keyword>
<dbReference type="EMBL" id="SZYD01000017">
    <property type="protein sequence ID" value="KAD3067272.1"/>
    <property type="molecule type" value="Genomic_DNA"/>
</dbReference>
<dbReference type="Proteomes" id="UP000326396">
    <property type="component" value="Linkage Group LG7"/>
</dbReference>
<sequence length="79" mass="9060">MHFQSKQQQNEFRTLSAGEEKLNEASKMICERFQLQNVSIRRDLVAILGTCSQFRMKPVREGTVVSAYVVRVKELGGEK</sequence>
<name>A0A5N6M0K1_9ASTR</name>
<proteinExistence type="predicted"/>
<gene>
    <name evidence="1" type="ORF">E3N88_35152</name>
</gene>
<evidence type="ECO:0000313" key="2">
    <source>
        <dbReference type="Proteomes" id="UP000326396"/>
    </source>
</evidence>
<reference evidence="1 2" key="1">
    <citation type="submission" date="2019-05" db="EMBL/GenBank/DDBJ databases">
        <title>Mikania micrantha, genome provides insights into the molecular mechanism of rapid growth.</title>
        <authorList>
            <person name="Liu B."/>
        </authorList>
    </citation>
    <scope>NUCLEOTIDE SEQUENCE [LARGE SCALE GENOMIC DNA]</scope>
    <source>
        <strain evidence="1">NLD-2019</strain>
        <tissue evidence="1">Leaf</tissue>
    </source>
</reference>
<organism evidence="1 2">
    <name type="scientific">Mikania micrantha</name>
    <name type="common">bitter vine</name>
    <dbReference type="NCBI Taxonomy" id="192012"/>
    <lineage>
        <taxon>Eukaryota</taxon>
        <taxon>Viridiplantae</taxon>
        <taxon>Streptophyta</taxon>
        <taxon>Embryophyta</taxon>
        <taxon>Tracheophyta</taxon>
        <taxon>Spermatophyta</taxon>
        <taxon>Magnoliopsida</taxon>
        <taxon>eudicotyledons</taxon>
        <taxon>Gunneridae</taxon>
        <taxon>Pentapetalae</taxon>
        <taxon>asterids</taxon>
        <taxon>campanulids</taxon>
        <taxon>Asterales</taxon>
        <taxon>Asteraceae</taxon>
        <taxon>Asteroideae</taxon>
        <taxon>Heliantheae alliance</taxon>
        <taxon>Eupatorieae</taxon>
        <taxon>Mikania</taxon>
    </lineage>
</organism>
<accession>A0A5N6M0K1</accession>
<comment type="caution">
    <text evidence="1">The sequence shown here is derived from an EMBL/GenBank/DDBJ whole genome shotgun (WGS) entry which is preliminary data.</text>
</comment>